<dbReference type="Pfam" id="PF01026">
    <property type="entry name" value="TatD_DNase"/>
    <property type="match status" value="1"/>
</dbReference>
<dbReference type="InterPro" id="IPR018228">
    <property type="entry name" value="DNase_TatD-rel_CS"/>
</dbReference>
<dbReference type="PROSITE" id="PS01137">
    <property type="entry name" value="TATD_1"/>
    <property type="match status" value="1"/>
</dbReference>
<feature type="binding site" evidence="4">
    <location>
        <position position="96"/>
    </location>
    <ligand>
        <name>a divalent metal cation</name>
        <dbReference type="ChEBI" id="CHEBI:60240"/>
        <label>1</label>
    </ligand>
</feature>
<dbReference type="AlphaFoldDB" id="A0A261SIL0"/>
<dbReference type="GO" id="GO:0046872">
    <property type="term" value="F:metal ion binding"/>
    <property type="evidence" value="ECO:0007669"/>
    <property type="project" value="UniProtKB-KW"/>
</dbReference>
<dbReference type="Gene3D" id="3.20.20.140">
    <property type="entry name" value="Metal-dependent hydrolases"/>
    <property type="match status" value="1"/>
</dbReference>
<dbReference type="RefSeq" id="WP_094826982.1">
    <property type="nucleotide sequence ID" value="NZ_NEVL01000003.1"/>
</dbReference>
<proteinExistence type="inferred from homology"/>
<accession>A0A261SIL0</accession>
<dbReference type="InterPro" id="IPR001130">
    <property type="entry name" value="TatD-like"/>
</dbReference>
<evidence type="ECO:0000313" key="5">
    <source>
        <dbReference type="EMBL" id="OZI36173.1"/>
    </source>
</evidence>
<dbReference type="OrthoDB" id="9810005at2"/>
<dbReference type="InterPro" id="IPR032466">
    <property type="entry name" value="Metal_Hydrolase"/>
</dbReference>
<dbReference type="PANTHER" id="PTHR46124:SF2">
    <property type="entry name" value="D-AMINOACYL-TRNA DEACYLASE"/>
    <property type="match status" value="1"/>
</dbReference>
<dbReference type="Proteomes" id="UP000217005">
    <property type="component" value="Unassembled WGS sequence"/>
</dbReference>
<feature type="binding site" evidence="4">
    <location>
        <position position="8"/>
    </location>
    <ligand>
        <name>a divalent metal cation</name>
        <dbReference type="ChEBI" id="CHEBI:60240"/>
        <label>1</label>
    </ligand>
</feature>
<feature type="binding site" evidence="4">
    <location>
        <position position="160"/>
    </location>
    <ligand>
        <name>a divalent metal cation</name>
        <dbReference type="ChEBI" id="CHEBI:60240"/>
        <label>2</label>
    </ligand>
</feature>
<dbReference type="GO" id="GO:0016788">
    <property type="term" value="F:hydrolase activity, acting on ester bonds"/>
    <property type="evidence" value="ECO:0007669"/>
    <property type="project" value="InterPro"/>
</dbReference>
<organism evidence="5 6">
    <name type="scientific">Bordetella genomosp. 1</name>
    <dbReference type="NCBI Taxonomy" id="1395607"/>
    <lineage>
        <taxon>Bacteria</taxon>
        <taxon>Pseudomonadati</taxon>
        <taxon>Pseudomonadota</taxon>
        <taxon>Betaproteobacteria</taxon>
        <taxon>Burkholderiales</taxon>
        <taxon>Alcaligenaceae</taxon>
        <taxon>Bordetella</taxon>
    </lineage>
</organism>
<keyword evidence="3" id="KW-0378">Hydrolase</keyword>
<feature type="binding site" evidence="4">
    <location>
        <position position="210"/>
    </location>
    <ligand>
        <name>a divalent metal cation</name>
        <dbReference type="ChEBI" id="CHEBI:60240"/>
        <label>1</label>
    </ligand>
</feature>
<evidence type="ECO:0000256" key="1">
    <source>
        <dbReference type="ARBA" id="ARBA00009275"/>
    </source>
</evidence>
<dbReference type="FunFam" id="3.20.20.140:FF:000005">
    <property type="entry name" value="TatD family hydrolase"/>
    <property type="match status" value="1"/>
</dbReference>
<evidence type="ECO:0000313" key="6">
    <source>
        <dbReference type="Proteomes" id="UP000217005"/>
    </source>
</evidence>
<protein>
    <submittedName>
        <fullName evidence="5">DNAase</fullName>
    </submittedName>
</protein>
<dbReference type="SUPFAM" id="SSF51556">
    <property type="entry name" value="Metallo-dependent hydrolases"/>
    <property type="match status" value="1"/>
</dbReference>
<feature type="binding site" evidence="4">
    <location>
        <position position="136"/>
    </location>
    <ligand>
        <name>a divalent metal cation</name>
        <dbReference type="ChEBI" id="CHEBI:60240"/>
        <label>2</label>
    </ligand>
</feature>
<reference evidence="5 6" key="1">
    <citation type="submission" date="2017-05" db="EMBL/GenBank/DDBJ databases">
        <title>Complete and WGS of Bordetella genogroups.</title>
        <authorList>
            <person name="Spilker T."/>
            <person name="LiPuma J."/>
        </authorList>
    </citation>
    <scope>NUCLEOTIDE SEQUENCE [LARGE SCALE GENOMIC DNA]</scope>
    <source>
        <strain evidence="5 6">AU17610</strain>
    </source>
</reference>
<dbReference type="PANTHER" id="PTHR46124">
    <property type="entry name" value="D-AMINOACYL-TRNA DEACYLASE"/>
    <property type="match status" value="1"/>
</dbReference>
<evidence type="ECO:0000256" key="4">
    <source>
        <dbReference type="PIRSR" id="PIRSR005902-1"/>
    </source>
</evidence>
<feature type="binding site" evidence="4">
    <location>
        <position position="6"/>
    </location>
    <ligand>
        <name>a divalent metal cation</name>
        <dbReference type="ChEBI" id="CHEBI:60240"/>
        <label>1</label>
    </ligand>
</feature>
<sequence length="283" mass="31023">MFIDTHCHLDAAEFDPDRLEVARAAQAAGVGAIVIPAIEAANFETVATLARQFEGGTYALGIHPLYVGRARDGDLDVLRAAIEAALPDPRFVAIGEIGLDFFVPEIASGEPRERQERFYAAQLGLAAEYGLPVLLHVRRSQDILLKYLRRQRNLAGGIAHAFNGSAQQAQAFVAQGFALGLGGAMTFERALQIRRHATDIDLSHLVLETDAPDIPPAWLHEPDRRIPPAWLHEPDRRNSPAWLPRIGAVLAELRGLPLAEIEAGTTAAARRVLPRLDRWLERA</sequence>
<dbReference type="CDD" id="cd01310">
    <property type="entry name" value="TatD_DNAse"/>
    <property type="match status" value="1"/>
</dbReference>
<gene>
    <name evidence="5" type="ORF">CEG14_14190</name>
</gene>
<dbReference type="PIRSF" id="PIRSF005902">
    <property type="entry name" value="DNase_TatD"/>
    <property type="match status" value="1"/>
</dbReference>
<comment type="similarity">
    <text evidence="1">Belongs to the metallo-dependent hydrolases superfamily. TatD-type hydrolase family.</text>
</comment>
<keyword evidence="2 4" id="KW-0479">Metal-binding</keyword>
<evidence type="ECO:0000256" key="3">
    <source>
        <dbReference type="ARBA" id="ARBA00022801"/>
    </source>
</evidence>
<dbReference type="EMBL" id="NEVL01000003">
    <property type="protein sequence ID" value="OZI36173.1"/>
    <property type="molecule type" value="Genomic_DNA"/>
</dbReference>
<name>A0A261SIL0_9BORD</name>
<evidence type="ECO:0000256" key="2">
    <source>
        <dbReference type="ARBA" id="ARBA00022723"/>
    </source>
</evidence>
<comment type="caution">
    <text evidence="5">The sequence shown here is derived from an EMBL/GenBank/DDBJ whole genome shotgun (WGS) entry which is preliminary data.</text>
</comment>